<feature type="transmembrane region" description="Helical" evidence="9">
    <location>
        <begin position="45"/>
        <end position="70"/>
    </location>
</feature>
<feature type="transmembrane region" description="Helical" evidence="9">
    <location>
        <begin position="176"/>
        <end position="206"/>
    </location>
</feature>
<dbReference type="GO" id="GO:0005886">
    <property type="term" value="C:plasma membrane"/>
    <property type="evidence" value="ECO:0007669"/>
    <property type="project" value="UniProtKB-SubCell"/>
</dbReference>
<organism evidence="10 11">
    <name type="scientific">Arthrobacter livingstonensis</name>
    <dbReference type="NCBI Taxonomy" id="670078"/>
    <lineage>
        <taxon>Bacteria</taxon>
        <taxon>Bacillati</taxon>
        <taxon>Actinomycetota</taxon>
        <taxon>Actinomycetes</taxon>
        <taxon>Micrococcales</taxon>
        <taxon>Micrococcaceae</taxon>
        <taxon>Arthrobacter</taxon>
    </lineage>
</organism>
<evidence type="ECO:0000256" key="3">
    <source>
        <dbReference type="ARBA" id="ARBA00022679"/>
    </source>
</evidence>
<comment type="subcellular location">
    <subcellularLocation>
        <location evidence="1">Cell membrane</location>
        <topology evidence="1">Multi-pass membrane protein</topology>
    </subcellularLocation>
</comment>
<evidence type="ECO:0000256" key="6">
    <source>
        <dbReference type="ARBA" id="ARBA00023136"/>
    </source>
</evidence>
<feature type="region of interest" description="Disordered" evidence="8">
    <location>
        <begin position="464"/>
        <end position="498"/>
    </location>
</feature>
<keyword evidence="4 9" id="KW-0812">Transmembrane</keyword>
<dbReference type="GO" id="GO:0016758">
    <property type="term" value="F:hexosyltransferase activity"/>
    <property type="evidence" value="ECO:0007669"/>
    <property type="project" value="InterPro"/>
</dbReference>
<dbReference type="Proteomes" id="UP000247832">
    <property type="component" value="Unassembled WGS sequence"/>
</dbReference>
<proteinExistence type="inferred from homology"/>
<protein>
    <recommendedName>
        <fullName evidence="12">DUF2029 domain-containing protein</fullName>
    </recommendedName>
</protein>
<evidence type="ECO:0000256" key="5">
    <source>
        <dbReference type="ARBA" id="ARBA00022989"/>
    </source>
</evidence>
<reference evidence="10 11" key="1">
    <citation type="submission" date="2018-05" db="EMBL/GenBank/DDBJ databases">
        <title>Genetic diversity of glacier-inhabiting Cryobacterium bacteria in China and description of Cryobacterium mengkeensis sp. nov. and Arthrobacter glacialis sp. nov.</title>
        <authorList>
            <person name="Liu Q."/>
            <person name="Xin Y.-H."/>
        </authorList>
    </citation>
    <scope>NUCLEOTIDE SEQUENCE [LARGE SCALE GENOMIC DNA]</scope>
    <source>
        <strain evidence="10 11">LI2</strain>
    </source>
</reference>
<feature type="transmembrane region" description="Helical" evidence="9">
    <location>
        <begin position="416"/>
        <end position="435"/>
    </location>
</feature>
<dbReference type="InterPro" id="IPR018584">
    <property type="entry name" value="GT87"/>
</dbReference>
<evidence type="ECO:0000313" key="10">
    <source>
        <dbReference type="EMBL" id="PYI68119.1"/>
    </source>
</evidence>
<keyword evidence="6 9" id="KW-0472">Membrane</keyword>
<feature type="transmembrane region" description="Helical" evidence="9">
    <location>
        <begin position="212"/>
        <end position="240"/>
    </location>
</feature>
<feature type="transmembrane region" description="Helical" evidence="9">
    <location>
        <begin position="314"/>
        <end position="333"/>
    </location>
</feature>
<dbReference type="Pfam" id="PF09594">
    <property type="entry name" value="GT87"/>
    <property type="match status" value="1"/>
</dbReference>
<keyword evidence="11" id="KW-1185">Reference proteome</keyword>
<gene>
    <name evidence="10" type="ORF">CVV68_07225</name>
</gene>
<keyword evidence="5 9" id="KW-1133">Transmembrane helix</keyword>
<keyword evidence="3" id="KW-0808">Transferase</keyword>
<evidence type="ECO:0000256" key="8">
    <source>
        <dbReference type="SAM" id="MobiDB-lite"/>
    </source>
</evidence>
<evidence type="ECO:0000256" key="7">
    <source>
        <dbReference type="ARBA" id="ARBA00024033"/>
    </source>
</evidence>
<evidence type="ECO:0000256" key="9">
    <source>
        <dbReference type="SAM" id="Phobius"/>
    </source>
</evidence>
<evidence type="ECO:0000256" key="2">
    <source>
        <dbReference type="ARBA" id="ARBA00022475"/>
    </source>
</evidence>
<dbReference type="RefSeq" id="WP_110500335.1">
    <property type="nucleotide sequence ID" value="NZ_QJVD01000006.1"/>
</dbReference>
<name>A0A2V5L9I4_9MICC</name>
<evidence type="ECO:0000256" key="4">
    <source>
        <dbReference type="ARBA" id="ARBA00022692"/>
    </source>
</evidence>
<dbReference type="AlphaFoldDB" id="A0A2V5L9I4"/>
<dbReference type="EMBL" id="QJVD01000006">
    <property type="protein sequence ID" value="PYI68119.1"/>
    <property type="molecule type" value="Genomic_DNA"/>
</dbReference>
<evidence type="ECO:0000256" key="1">
    <source>
        <dbReference type="ARBA" id="ARBA00004651"/>
    </source>
</evidence>
<evidence type="ECO:0008006" key="12">
    <source>
        <dbReference type="Google" id="ProtNLM"/>
    </source>
</evidence>
<sequence length="498" mass="52730">MQDSQAPERPRRHQIVVPTRSDPLLRFMTEPVGGPLGRRTSPGRISAGFFTVERVLVLMAAASALIAVVAKGHCRQTGWSTPDQYSTVCWSEFPNSFVDHDLGRLFPYFSPGTTFDRPPVAAVVAGLTGWLAGFVNGESRLLAFFDINAALIAAVWIFTVVVVARTAGRRPWDAAIVAASPLLWLTAYVSWDFWAAALVALGLYLFARHRSILAGIVLGVAAMAAPFALVVLLALLVLGVRSRQATRLLETLAGGAVGWLLVLAPVMVLNPAGWGAYVASLLTGPASQSSLYGGYNLVAARAGLPALGGNAVNVLALVLLALLVLGVVLLGLYAPRRPRVAQLAAMAVAGFIVVDKFTEPWHAVWLLPLLALALPRWRPVVCWQAAVLAHVLALLLFQAKELGQISDQHAIDMPYFVLAAALGAVATCVLLALIVRDVLEPQFDVVRRGGVDDPQGGVLLAAQAPEAQVTDTGRPAANVPKGAAQAAAPETTGRPRHG</sequence>
<feature type="transmembrane region" description="Helical" evidence="9">
    <location>
        <begin position="252"/>
        <end position="272"/>
    </location>
</feature>
<dbReference type="OrthoDB" id="3348156at2"/>
<comment type="caution">
    <text evidence="10">The sequence shown here is derived from an EMBL/GenBank/DDBJ whole genome shotgun (WGS) entry which is preliminary data.</text>
</comment>
<feature type="transmembrane region" description="Helical" evidence="9">
    <location>
        <begin position="141"/>
        <end position="164"/>
    </location>
</feature>
<accession>A0A2V5L9I4</accession>
<keyword evidence="2" id="KW-1003">Cell membrane</keyword>
<comment type="similarity">
    <text evidence="7">Belongs to the glycosyltransferase 87 family.</text>
</comment>
<feature type="transmembrane region" description="Helical" evidence="9">
    <location>
        <begin position="377"/>
        <end position="396"/>
    </location>
</feature>
<evidence type="ECO:0000313" key="11">
    <source>
        <dbReference type="Proteomes" id="UP000247832"/>
    </source>
</evidence>